<organism evidence="2 3">
    <name type="scientific">Colletotrichum incanum</name>
    <name type="common">Soybean anthracnose fungus</name>
    <dbReference type="NCBI Taxonomy" id="1573173"/>
    <lineage>
        <taxon>Eukaryota</taxon>
        <taxon>Fungi</taxon>
        <taxon>Dikarya</taxon>
        <taxon>Ascomycota</taxon>
        <taxon>Pezizomycotina</taxon>
        <taxon>Sordariomycetes</taxon>
        <taxon>Hypocreomycetidae</taxon>
        <taxon>Glomerellales</taxon>
        <taxon>Glomerellaceae</taxon>
        <taxon>Colletotrichum</taxon>
        <taxon>Colletotrichum spaethianum species complex</taxon>
    </lineage>
</organism>
<gene>
    <name evidence="2" type="ORF">CI238_12582</name>
</gene>
<keyword evidence="1" id="KW-1133">Transmembrane helix</keyword>
<evidence type="ECO:0000313" key="2">
    <source>
        <dbReference type="EMBL" id="KZL81266.1"/>
    </source>
</evidence>
<sequence>MKKFRLQSSTDEDLVKKCANKTQKRCLIREWHTFTDEEYEPVSDTAFLIVDMRTAEDCAVRIYTSDVQHKITVGIDNKGYAVIIPWEPGLNIVCYGSCRQGTVGVQKARILRGAIALVVTITVVLMNLIDLVVVVVIIIVAVPILFVAAVSHNTRNGMGLWTRRYRAAPRTSMRKRIPSRIPQLFRPLEPLVCLVRDWRTVRGYRRTVRGYRKTLVVVNSINSFALGRT</sequence>
<name>A0A167BFC2_COLIC</name>
<dbReference type="Proteomes" id="UP000076584">
    <property type="component" value="Unassembled WGS sequence"/>
</dbReference>
<evidence type="ECO:0000256" key="1">
    <source>
        <dbReference type="SAM" id="Phobius"/>
    </source>
</evidence>
<evidence type="ECO:0000313" key="3">
    <source>
        <dbReference type="Proteomes" id="UP000076584"/>
    </source>
</evidence>
<keyword evidence="1" id="KW-0812">Transmembrane</keyword>
<keyword evidence="3" id="KW-1185">Reference proteome</keyword>
<protein>
    <submittedName>
        <fullName evidence="2">Uncharacterized protein</fullName>
    </submittedName>
</protein>
<proteinExistence type="predicted"/>
<reference evidence="2 3" key="1">
    <citation type="submission" date="2015-06" db="EMBL/GenBank/DDBJ databases">
        <title>Survival trade-offs in plant roots during colonization by closely related pathogenic and mutualistic fungi.</title>
        <authorList>
            <person name="Hacquard S."/>
            <person name="Kracher B."/>
            <person name="Hiruma K."/>
            <person name="Weinman A."/>
            <person name="Muench P."/>
            <person name="Garrido Oter R."/>
            <person name="Ver Loren van Themaat E."/>
            <person name="Dallerey J.-F."/>
            <person name="Damm U."/>
            <person name="Henrissat B."/>
            <person name="Lespinet O."/>
            <person name="Thon M."/>
            <person name="Kemen E."/>
            <person name="McHardy A.C."/>
            <person name="Schulze-Lefert P."/>
            <person name="O'Connell R.J."/>
        </authorList>
    </citation>
    <scope>NUCLEOTIDE SEQUENCE [LARGE SCALE GENOMIC DNA]</scope>
    <source>
        <strain evidence="2 3">MAFF 238704</strain>
    </source>
</reference>
<dbReference type="AlphaFoldDB" id="A0A167BFC2"/>
<dbReference type="EMBL" id="LFIW01001674">
    <property type="protein sequence ID" value="KZL81266.1"/>
    <property type="molecule type" value="Genomic_DNA"/>
</dbReference>
<accession>A0A167BFC2</accession>
<feature type="transmembrane region" description="Helical" evidence="1">
    <location>
        <begin position="109"/>
        <end position="126"/>
    </location>
</feature>
<keyword evidence="1" id="KW-0472">Membrane</keyword>
<comment type="caution">
    <text evidence="2">The sequence shown here is derived from an EMBL/GenBank/DDBJ whole genome shotgun (WGS) entry which is preliminary data.</text>
</comment>
<feature type="transmembrane region" description="Helical" evidence="1">
    <location>
        <begin position="132"/>
        <end position="150"/>
    </location>
</feature>